<keyword evidence="1" id="KW-0732">Signal</keyword>
<dbReference type="GO" id="GO:0004553">
    <property type="term" value="F:hydrolase activity, hydrolyzing O-glycosyl compounds"/>
    <property type="evidence" value="ECO:0007669"/>
    <property type="project" value="UniProtKB-ARBA"/>
</dbReference>
<proteinExistence type="predicted"/>
<name>A0A4Q6XST0_9SPHI</name>
<dbReference type="SUPFAM" id="SSF49899">
    <property type="entry name" value="Concanavalin A-like lectins/glucanases"/>
    <property type="match status" value="1"/>
</dbReference>
<evidence type="ECO:0000313" key="5">
    <source>
        <dbReference type="Proteomes" id="UP000292855"/>
    </source>
</evidence>
<dbReference type="SMART" id="SM00560">
    <property type="entry name" value="LamGL"/>
    <property type="match status" value="1"/>
</dbReference>
<comment type="caution">
    <text evidence="4">The sequence shown here is derived from an EMBL/GenBank/DDBJ whole genome shotgun (WGS) entry which is preliminary data.</text>
</comment>
<dbReference type="Pfam" id="PF13385">
    <property type="entry name" value="Laminin_G_3"/>
    <property type="match status" value="1"/>
</dbReference>
<dbReference type="InterPro" id="IPR006558">
    <property type="entry name" value="LamG-like"/>
</dbReference>
<dbReference type="OrthoDB" id="1043438at2"/>
<reference evidence="4 5" key="1">
    <citation type="submission" date="2019-02" db="EMBL/GenBank/DDBJ databases">
        <authorList>
            <person name="Li Y."/>
        </authorList>
    </citation>
    <scope>NUCLEOTIDE SEQUENCE [LARGE SCALE GENOMIC DNA]</scope>
    <source>
        <strain evidence="4 5">30C10-4-7</strain>
    </source>
</reference>
<dbReference type="EMBL" id="SGIT01000002">
    <property type="protein sequence ID" value="RZF59356.1"/>
    <property type="molecule type" value="Genomic_DNA"/>
</dbReference>
<feature type="domain" description="LamG-like jellyroll fold" evidence="3">
    <location>
        <begin position="259"/>
        <end position="406"/>
    </location>
</feature>
<evidence type="ECO:0000256" key="1">
    <source>
        <dbReference type="ARBA" id="ARBA00022729"/>
    </source>
</evidence>
<dbReference type="PROSITE" id="PS51257">
    <property type="entry name" value="PROKAR_LIPOPROTEIN"/>
    <property type="match status" value="1"/>
</dbReference>
<dbReference type="GO" id="GO:0005975">
    <property type="term" value="P:carbohydrate metabolic process"/>
    <property type="evidence" value="ECO:0007669"/>
    <property type="project" value="UniProtKB-ARBA"/>
</dbReference>
<accession>A0A4Q6XST0</accession>
<protein>
    <recommendedName>
        <fullName evidence="3">LamG-like jellyroll fold domain-containing protein</fullName>
    </recommendedName>
</protein>
<dbReference type="InterPro" id="IPR013320">
    <property type="entry name" value="ConA-like_dom_sf"/>
</dbReference>
<dbReference type="Proteomes" id="UP000292855">
    <property type="component" value="Unassembled WGS sequence"/>
</dbReference>
<dbReference type="Pfam" id="PF16389">
    <property type="entry name" value="DUF4998"/>
    <property type="match status" value="1"/>
</dbReference>
<evidence type="ECO:0000259" key="3">
    <source>
        <dbReference type="SMART" id="SM00560"/>
    </source>
</evidence>
<dbReference type="Gene3D" id="2.60.120.200">
    <property type="match status" value="1"/>
</dbReference>
<organism evidence="4 5">
    <name type="scientific">Sphingobacterium corticibacterium</name>
    <dbReference type="NCBI Taxonomy" id="2484746"/>
    <lineage>
        <taxon>Bacteria</taxon>
        <taxon>Pseudomonadati</taxon>
        <taxon>Bacteroidota</taxon>
        <taxon>Sphingobacteriia</taxon>
        <taxon>Sphingobacteriales</taxon>
        <taxon>Sphingobacteriaceae</taxon>
        <taxon>Sphingobacterium</taxon>
    </lineage>
</organism>
<gene>
    <name evidence="4" type="ORF">EWE74_09240</name>
</gene>
<dbReference type="RefSeq" id="WP_130141278.1">
    <property type="nucleotide sequence ID" value="NZ_SGIT01000002.1"/>
</dbReference>
<dbReference type="AlphaFoldDB" id="A0A4Q6XST0"/>
<evidence type="ECO:0000256" key="2">
    <source>
        <dbReference type="ARBA" id="ARBA00023157"/>
    </source>
</evidence>
<keyword evidence="2" id="KW-1015">Disulfide bond</keyword>
<sequence>MKSIIKYQLYVWLVLLMGFISCDKMNDLHDKYLQQGETIYLSRTNDITILPGNQRAKILFTNKDPKARSLTVYWRSKTDSLVFPIPENTVGQELEIMLPDLPEDFLTFEFVAKSADGKSKSLPAELSARIYGERYRASLNHRLTESASYLESAYQLDILWREAFEGAAKIEIRYNGTDDNIRTREVPIEERSIVYLNLFKDNLEYRTGYVPVENAIDTFYTDYATLPFAEAYVVEGLEFISGQYMRIPHHADFDIAGNEAITVTCWVRTPTIAATQRIFAKRYTAVADYGEYGNTGYGLALLGNTGNIYPDLVYQGATYAINVPSISVNIWTHITAVYDVANKAMSVYKDGVSIGSRTLPATVLSTTNIADLAVGGHKASVAGNPGQTFTGEIAHLRFWNKALSFAEIQEDMETYVTEETPNLIAAYDLRQVEGSGTDLTVPDIKGNHTGILYNFSRP</sequence>
<keyword evidence="5" id="KW-1185">Reference proteome</keyword>
<evidence type="ECO:0000313" key="4">
    <source>
        <dbReference type="EMBL" id="RZF59356.1"/>
    </source>
</evidence>